<evidence type="ECO:0000256" key="2">
    <source>
        <dbReference type="ARBA" id="ARBA00022491"/>
    </source>
</evidence>
<organism evidence="9 10">
    <name type="scientific">Novipirellula artificiosorum</name>
    <dbReference type="NCBI Taxonomy" id="2528016"/>
    <lineage>
        <taxon>Bacteria</taxon>
        <taxon>Pseudomonadati</taxon>
        <taxon>Planctomycetota</taxon>
        <taxon>Planctomycetia</taxon>
        <taxon>Pirellulales</taxon>
        <taxon>Pirellulaceae</taxon>
        <taxon>Novipirellula</taxon>
    </lineage>
</organism>
<feature type="binding site" evidence="6">
    <location>
        <begin position="146"/>
        <end position="151"/>
    </location>
    <ligand>
        <name>NAD(+)</name>
        <dbReference type="ChEBI" id="CHEBI:57540"/>
    </ligand>
</feature>
<evidence type="ECO:0000256" key="4">
    <source>
        <dbReference type="ARBA" id="ARBA00023125"/>
    </source>
</evidence>
<keyword evidence="3 6" id="KW-0805">Transcription regulation</keyword>
<comment type="subcellular location">
    <subcellularLocation>
        <location evidence="6">Cytoplasm</location>
    </subcellularLocation>
</comment>
<keyword evidence="4 6" id="KW-0238">DNA-binding</keyword>
<evidence type="ECO:0000313" key="10">
    <source>
        <dbReference type="Proteomes" id="UP000319143"/>
    </source>
</evidence>
<dbReference type="SUPFAM" id="SSF51735">
    <property type="entry name" value="NAD(P)-binding Rossmann-fold domains"/>
    <property type="match status" value="1"/>
</dbReference>
<dbReference type="HAMAP" id="MF_01131">
    <property type="entry name" value="Rex"/>
    <property type="match status" value="1"/>
</dbReference>
<dbReference type="Gene3D" id="1.10.10.10">
    <property type="entry name" value="Winged helix-like DNA-binding domain superfamily/Winged helix DNA-binding domain"/>
    <property type="match status" value="1"/>
</dbReference>
<sequence>MSDSRRSQNPDERPDDERPDDERPDDERPDDERPDDERPDSVEGSDFVESSDRTKASLPTQLPGPAVGRASLYFRELHRLRESKHATINSQQLGRLVNVSPAVVRRDLSALGTVGRRGVGYSVQTLIERIGEVLGSGQQWEVVLIGVGSLGDALLRYRGFERLGFTLTDAFDVDPVRIGTTVGGIKIRDAAEMESRFRQRPPNLAILAIPAEKAADVANQLVSLGVCGLLNFAPVTLRLPPRIAVVNVDLASELQRLAFAVQSGR</sequence>
<comment type="function">
    <text evidence="6">Modulates transcription in response to changes in cellular NADH/NAD(+) redox state.</text>
</comment>
<dbReference type="NCBIfam" id="NF003994">
    <property type="entry name" value="PRK05472.2-3"/>
    <property type="match status" value="1"/>
</dbReference>
<feature type="region of interest" description="Disordered" evidence="7">
    <location>
        <begin position="1"/>
        <end position="65"/>
    </location>
</feature>
<dbReference type="InterPro" id="IPR003781">
    <property type="entry name" value="CoA-bd"/>
</dbReference>
<dbReference type="Gene3D" id="3.40.50.720">
    <property type="entry name" value="NAD(P)-binding Rossmann-like Domain"/>
    <property type="match status" value="1"/>
</dbReference>
<reference evidence="9 10" key="1">
    <citation type="submission" date="2019-02" db="EMBL/GenBank/DDBJ databases">
        <title>Deep-cultivation of Planctomycetes and their phenomic and genomic characterization uncovers novel biology.</title>
        <authorList>
            <person name="Wiegand S."/>
            <person name="Jogler M."/>
            <person name="Boedeker C."/>
            <person name="Pinto D."/>
            <person name="Vollmers J."/>
            <person name="Rivas-Marin E."/>
            <person name="Kohn T."/>
            <person name="Peeters S.H."/>
            <person name="Heuer A."/>
            <person name="Rast P."/>
            <person name="Oberbeckmann S."/>
            <person name="Bunk B."/>
            <person name="Jeske O."/>
            <person name="Meyerdierks A."/>
            <person name="Storesund J.E."/>
            <person name="Kallscheuer N."/>
            <person name="Luecker S."/>
            <person name="Lage O.M."/>
            <person name="Pohl T."/>
            <person name="Merkel B.J."/>
            <person name="Hornburger P."/>
            <person name="Mueller R.-W."/>
            <person name="Bruemmer F."/>
            <person name="Labrenz M."/>
            <person name="Spormann A.M."/>
            <person name="Op Den Camp H."/>
            <person name="Overmann J."/>
            <person name="Amann R."/>
            <person name="Jetten M.S.M."/>
            <person name="Mascher T."/>
            <person name="Medema M.H."/>
            <person name="Devos D.P."/>
            <person name="Kaster A.-K."/>
            <person name="Ovreas L."/>
            <person name="Rohde M."/>
            <person name="Galperin M.Y."/>
            <person name="Jogler C."/>
        </authorList>
    </citation>
    <scope>NUCLEOTIDE SEQUENCE [LARGE SCALE GENOMIC DNA]</scope>
    <source>
        <strain evidence="9 10">Poly41</strain>
    </source>
</reference>
<feature type="compositionally biased region" description="Basic and acidic residues" evidence="7">
    <location>
        <begin position="1"/>
        <end position="16"/>
    </location>
</feature>
<gene>
    <name evidence="6 9" type="primary">rex</name>
    <name evidence="9" type="ORF">Poly41_50510</name>
</gene>
<dbReference type="EMBL" id="SJPV01000010">
    <property type="protein sequence ID" value="TWU33299.1"/>
    <property type="molecule type" value="Genomic_DNA"/>
</dbReference>
<dbReference type="InterPro" id="IPR022876">
    <property type="entry name" value="Tscrpt_rep_Rex"/>
</dbReference>
<evidence type="ECO:0000256" key="7">
    <source>
        <dbReference type="SAM" id="MobiDB-lite"/>
    </source>
</evidence>
<feature type="compositionally biased region" description="Acidic residues" evidence="7">
    <location>
        <begin position="17"/>
        <end position="34"/>
    </location>
</feature>
<dbReference type="GO" id="GO:0051775">
    <property type="term" value="P:response to redox state"/>
    <property type="evidence" value="ECO:0007669"/>
    <property type="project" value="InterPro"/>
</dbReference>
<dbReference type="NCBIfam" id="NF003995">
    <property type="entry name" value="PRK05472.2-4"/>
    <property type="match status" value="1"/>
</dbReference>
<keyword evidence="2 6" id="KW-0678">Repressor</keyword>
<accession>A0A5C6DEE4</accession>
<dbReference type="Proteomes" id="UP000319143">
    <property type="component" value="Unassembled WGS sequence"/>
</dbReference>
<evidence type="ECO:0000256" key="3">
    <source>
        <dbReference type="ARBA" id="ARBA00023015"/>
    </source>
</evidence>
<dbReference type="SMART" id="SM00881">
    <property type="entry name" value="CoA_binding"/>
    <property type="match status" value="1"/>
</dbReference>
<keyword evidence="5 6" id="KW-0804">Transcription</keyword>
<dbReference type="InterPro" id="IPR036388">
    <property type="entry name" value="WH-like_DNA-bd_sf"/>
</dbReference>
<proteinExistence type="inferred from homology"/>
<dbReference type="PANTHER" id="PTHR35786">
    <property type="entry name" value="REDOX-SENSING TRANSCRIPTIONAL REPRESSOR REX"/>
    <property type="match status" value="1"/>
</dbReference>
<keyword evidence="1 6" id="KW-0963">Cytoplasm</keyword>
<dbReference type="SUPFAM" id="SSF46785">
    <property type="entry name" value="Winged helix' DNA-binding domain"/>
    <property type="match status" value="1"/>
</dbReference>
<dbReference type="RefSeq" id="WP_231615884.1">
    <property type="nucleotide sequence ID" value="NZ_SJPV01000010.1"/>
</dbReference>
<dbReference type="GO" id="GO:0005737">
    <property type="term" value="C:cytoplasm"/>
    <property type="evidence" value="ECO:0007669"/>
    <property type="project" value="UniProtKB-SubCell"/>
</dbReference>
<dbReference type="InterPro" id="IPR036291">
    <property type="entry name" value="NAD(P)-bd_dom_sf"/>
</dbReference>
<dbReference type="GO" id="GO:0003677">
    <property type="term" value="F:DNA binding"/>
    <property type="evidence" value="ECO:0007669"/>
    <property type="project" value="UniProtKB-UniRule"/>
</dbReference>
<dbReference type="GO" id="GO:0045892">
    <property type="term" value="P:negative regulation of DNA-templated transcription"/>
    <property type="evidence" value="ECO:0007669"/>
    <property type="project" value="InterPro"/>
</dbReference>
<dbReference type="AlphaFoldDB" id="A0A5C6DEE4"/>
<evidence type="ECO:0000256" key="5">
    <source>
        <dbReference type="ARBA" id="ARBA00023163"/>
    </source>
</evidence>
<dbReference type="NCBIfam" id="NF003996">
    <property type="entry name" value="PRK05472.2-5"/>
    <property type="match status" value="1"/>
</dbReference>
<dbReference type="GO" id="GO:0003700">
    <property type="term" value="F:DNA-binding transcription factor activity"/>
    <property type="evidence" value="ECO:0007669"/>
    <property type="project" value="UniProtKB-UniRule"/>
</dbReference>
<comment type="similarity">
    <text evidence="6">Belongs to the transcriptional regulatory Rex family.</text>
</comment>
<name>A0A5C6DEE4_9BACT</name>
<evidence type="ECO:0000313" key="9">
    <source>
        <dbReference type="EMBL" id="TWU33299.1"/>
    </source>
</evidence>
<dbReference type="PANTHER" id="PTHR35786:SF1">
    <property type="entry name" value="REDOX-SENSING TRANSCRIPTIONAL REPRESSOR REX 1"/>
    <property type="match status" value="1"/>
</dbReference>
<comment type="subunit">
    <text evidence="6">Homodimer.</text>
</comment>
<dbReference type="Pfam" id="PF06971">
    <property type="entry name" value="Put_DNA-bind_N"/>
    <property type="match status" value="1"/>
</dbReference>
<dbReference type="Pfam" id="PF02629">
    <property type="entry name" value="CoA_binding"/>
    <property type="match status" value="1"/>
</dbReference>
<comment type="caution">
    <text evidence="9">The sequence shown here is derived from an EMBL/GenBank/DDBJ whole genome shotgun (WGS) entry which is preliminary data.</text>
</comment>
<evidence type="ECO:0000256" key="1">
    <source>
        <dbReference type="ARBA" id="ARBA00022490"/>
    </source>
</evidence>
<keyword evidence="10" id="KW-1185">Reference proteome</keyword>
<protein>
    <recommendedName>
        <fullName evidence="6">Redox-sensing transcriptional repressor Rex</fullName>
    </recommendedName>
</protein>
<evidence type="ECO:0000256" key="6">
    <source>
        <dbReference type="HAMAP-Rule" id="MF_01131"/>
    </source>
</evidence>
<dbReference type="InterPro" id="IPR009718">
    <property type="entry name" value="Rex_DNA-bd_C_dom"/>
</dbReference>
<feature type="DNA-binding region" description="H-T-H motif" evidence="6">
    <location>
        <begin position="72"/>
        <end position="111"/>
    </location>
</feature>
<feature type="domain" description="CoA-binding" evidence="8">
    <location>
        <begin position="135"/>
        <end position="236"/>
    </location>
</feature>
<evidence type="ECO:0000259" key="8">
    <source>
        <dbReference type="SMART" id="SM00881"/>
    </source>
</evidence>
<dbReference type="InterPro" id="IPR036390">
    <property type="entry name" value="WH_DNA-bd_sf"/>
</dbReference>
<keyword evidence="6" id="KW-0520">NAD</keyword>